<evidence type="ECO:0000256" key="4">
    <source>
        <dbReference type="ARBA" id="ARBA00022989"/>
    </source>
</evidence>
<sequence>MKQLPNCLPRSSMSKKSKIKKSGPHKRGASKGSVDDVAPTFIASTEKRSKYSRRRTNRTEPLNDGGKRLGKRDGGTRNGPPRPKTIEHRESAERKQRRRPSFGETWQHDKQQEGAHICSARGLQHGRRAIPSFPSSLKASCGHVLVLPLSMTQLLSHTTPPSLSRHDQTLLLLVGSSWEAALGYFGGEDMSAGPHWPATCDWLVPCQTYPGKGSSLPFFVFFFCAGLWLSTWQLLSFLLYNHLFPSPLTTRIPSPHQPTNLHSTSHIRSSGSRHELSYTNKQTPFDNTNTSINMPFTASDICKIILAIILPPVGVFLERGCGADFFINILLTILVNNNRLPSCTKRIVSAILRSNGSACDAVGGGRAFQRPWLSVSSGNAWGSSGWLMTPYLTNLHHCFLRQRHSNGLSS</sequence>
<evidence type="ECO:0000313" key="7">
    <source>
        <dbReference type="EMBL" id="KAK1452461.1"/>
    </source>
</evidence>
<dbReference type="GO" id="GO:0016020">
    <property type="term" value="C:membrane"/>
    <property type="evidence" value="ECO:0007669"/>
    <property type="project" value="UniProtKB-SubCell"/>
</dbReference>
<feature type="compositionally biased region" description="Basic and acidic residues" evidence="6">
    <location>
        <begin position="84"/>
        <end position="94"/>
    </location>
</feature>
<comment type="subcellular location">
    <subcellularLocation>
        <location evidence="1">Membrane</location>
    </subcellularLocation>
</comment>
<evidence type="ECO:0000313" key="8">
    <source>
        <dbReference type="Proteomes" id="UP001239213"/>
    </source>
</evidence>
<comment type="similarity">
    <text evidence="2">Belongs to the UPF0057 (PMP3) family.</text>
</comment>
<keyword evidence="3" id="KW-0812">Transmembrane</keyword>
<reference evidence="7" key="1">
    <citation type="submission" date="2016-11" db="EMBL/GenBank/DDBJ databases">
        <title>The genome sequence of Colletotrichum cuscutae.</title>
        <authorList>
            <person name="Baroncelli R."/>
        </authorList>
    </citation>
    <scope>NUCLEOTIDE SEQUENCE</scope>
    <source>
        <strain evidence="7">IMI 304802</strain>
    </source>
</reference>
<feature type="compositionally biased region" description="Basic and acidic residues" evidence="6">
    <location>
        <begin position="65"/>
        <end position="75"/>
    </location>
</feature>
<dbReference type="PANTHER" id="PTHR21659:SF42">
    <property type="entry name" value="UPF0057 MEMBRANE PROTEIN ZK632.10-RELATED"/>
    <property type="match status" value="1"/>
</dbReference>
<comment type="caution">
    <text evidence="7">The sequence shown here is derived from an EMBL/GenBank/DDBJ whole genome shotgun (WGS) entry which is preliminary data.</text>
</comment>
<dbReference type="PANTHER" id="PTHR21659">
    <property type="entry name" value="HYDROPHOBIC PROTEIN RCI2 LOW TEMPERATURE AND SALT RESPONSIVE PROTEIN LTI6 -RELATED"/>
    <property type="match status" value="1"/>
</dbReference>
<keyword evidence="8" id="KW-1185">Reference proteome</keyword>
<dbReference type="Pfam" id="PF01679">
    <property type="entry name" value="Pmp3"/>
    <property type="match status" value="1"/>
</dbReference>
<evidence type="ECO:0000256" key="5">
    <source>
        <dbReference type="ARBA" id="ARBA00023136"/>
    </source>
</evidence>
<name>A0AAI9XKM5_9PEZI</name>
<evidence type="ECO:0000256" key="3">
    <source>
        <dbReference type="ARBA" id="ARBA00022692"/>
    </source>
</evidence>
<dbReference type="AlphaFoldDB" id="A0AAI9XKM5"/>
<feature type="compositionally biased region" description="Basic residues" evidence="6">
    <location>
        <begin position="13"/>
        <end position="29"/>
    </location>
</feature>
<accession>A0AAI9XKM5</accession>
<dbReference type="Proteomes" id="UP001239213">
    <property type="component" value="Unassembled WGS sequence"/>
</dbReference>
<dbReference type="InterPro" id="IPR000612">
    <property type="entry name" value="PMP3"/>
</dbReference>
<keyword evidence="4" id="KW-1133">Transmembrane helix</keyword>
<protein>
    <submittedName>
        <fullName evidence="7">Uncharacterized protein</fullName>
    </submittedName>
</protein>
<organism evidence="7 8">
    <name type="scientific">Colletotrichum cuscutae</name>
    <dbReference type="NCBI Taxonomy" id="1209917"/>
    <lineage>
        <taxon>Eukaryota</taxon>
        <taxon>Fungi</taxon>
        <taxon>Dikarya</taxon>
        <taxon>Ascomycota</taxon>
        <taxon>Pezizomycotina</taxon>
        <taxon>Sordariomycetes</taxon>
        <taxon>Hypocreomycetidae</taxon>
        <taxon>Glomerellales</taxon>
        <taxon>Glomerellaceae</taxon>
        <taxon>Colletotrichum</taxon>
        <taxon>Colletotrichum acutatum species complex</taxon>
    </lineage>
</organism>
<dbReference type="EMBL" id="MPDP01000297">
    <property type="protein sequence ID" value="KAK1452461.1"/>
    <property type="molecule type" value="Genomic_DNA"/>
</dbReference>
<keyword evidence="5" id="KW-0472">Membrane</keyword>
<evidence type="ECO:0000256" key="6">
    <source>
        <dbReference type="SAM" id="MobiDB-lite"/>
    </source>
</evidence>
<proteinExistence type="inferred from homology"/>
<feature type="region of interest" description="Disordered" evidence="6">
    <location>
        <begin position="1"/>
        <end position="113"/>
    </location>
</feature>
<dbReference type="PROSITE" id="PS01309">
    <property type="entry name" value="UPF0057"/>
    <property type="match status" value="1"/>
</dbReference>
<gene>
    <name evidence="7" type="ORF">CCUS01_10938</name>
</gene>
<evidence type="ECO:0000256" key="1">
    <source>
        <dbReference type="ARBA" id="ARBA00004370"/>
    </source>
</evidence>
<evidence type="ECO:0000256" key="2">
    <source>
        <dbReference type="ARBA" id="ARBA00009530"/>
    </source>
</evidence>